<evidence type="ECO:0000313" key="5">
    <source>
        <dbReference type="Proteomes" id="UP000054516"/>
    </source>
</evidence>
<sequence length="868" mass="98122">MFEVTRAQFQKSTNTCVISHFFDRRGGNVLQHSTIGILRSLLYQLGVQHPACLAAFRGYTHADLQLLKSSDTLAYSNTLKSSLKGIFSSLLLAPQRTIIFVDALDECDSGDAIYMGYFLAQLTREAHDNGVQLDICISRREYPSITVKGSLEISMEMYNEADIQSYMHQRLELTNIASSDQELLLRSISQRSNGIFLWVYLVIEGILKDIERGENIKYILKRTESLPKTLEDLYKQIVTNMDPENREMALRLFQWAILATGRLRIREWHHILAFVREKPPASLKEWKDSDYYTETDAQLERRIRDPSQGLVEVKVAIDGRAAASDSESLIAGAGSLDSTAGESRVVQPIHETVTDFFIHGGANLLRSGGFVHDFLGEGHLSIARMCLAYIDIAELDGLVSARRCLQPVCLSPTPDIAPRSAAESISDMALRPRTEDTPSIDPWDISNYIFDRAPRMGAEDTPDTAPRGRAEYTQTMQSLYRSQSVTSFMSSASSHSRKYCFEDPDPPSDPDPTGVSAPRPPTSEEFAALFPSSNLLSIQHDGFNPEQGLNLRVDSLADGRPCLQLFHLQMFDTFQREFSLRSYDSNPPREVCRTRRGDGIPRITDSIYLDFPPSTLFQQVTVKMECHGGQLDRSYRFIYQEAEYRWQPATDNSFHLLRGCDEDPLVHINPVVRSLEEITADKLIDAWVPRCQMQLVNNTDWENEYLADVVMATALTVLVDYTMKDKPDYPKWEAPKLISTPSPPPLPSSMGSTAPSVVSQTLEDYPALTSYVLNRVFVHARAGLALGANPREVLRKLVWKNAWTRWYLLQEDVSDLQTWRDMLESQGLYGWVDIMQQIFYYDEAFGARTPEEIFSGFDTDSQESGEAD</sequence>
<dbReference type="PANTHER" id="PTHR10039">
    <property type="entry name" value="AMELOGENIN"/>
    <property type="match status" value="1"/>
</dbReference>
<evidence type="ECO:0000256" key="1">
    <source>
        <dbReference type="ARBA" id="ARBA00022737"/>
    </source>
</evidence>
<feature type="region of interest" description="Disordered" evidence="2">
    <location>
        <begin position="496"/>
        <end position="523"/>
    </location>
</feature>
<dbReference type="PANTHER" id="PTHR10039:SF5">
    <property type="entry name" value="NACHT DOMAIN-CONTAINING PROTEIN"/>
    <property type="match status" value="1"/>
</dbReference>
<dbReference type="InterPro" id="IPR056884">
    <property type="entry name" value="NPHP3-like_N"/>
</dbReference>
<name>A0A1S8A569_ROSNE</name>
<accession>A0A1S8A569</accession>
<organism evidence="4">
    <name type="scientific">Rosellinia necatrix</name>
    <name type="common">White root-rot fungus</name>
    <dbReference type="NCBI Taxonomy" id="77044"/>
    <lineage>
        <taxon>Eukaryota</taxon>
        <taxon>Fungi</taxon>
        <taxon>Dikarya</taxon>
        <taxon>Ascomycota</taxon>
        <taxon>Pezizomycotina</taxon>
        <taxon>Sordariomycetes</taxon>
        <taxon>Xylariomycetidae</taxon>
        <taxon>Xylariales</taxon>
        <taxon>Xylariaceae</taxon>
        <taxon>Rosellinia</taxon>
    </lineage>
</organism>
<keyword evidence="5" id="KW-1185">Reference proteome</keyword>
<proteinExistence type="predicted"/>
<reference evidence="4" key="1">
    <citation type="submission" date="2016-03" db="EMBL/GenBank/DDBJ databases">
        <title>Draft genome sequence of Rosellinia necatrix.</title>
        <authorList>
            <person name="Kanematsu S."/>
        </authorList>
    </citation>
    <scope>NUCLEOTIDE SEQUENCE [LARGE SCALE GENOMIC DNA]</scope>
    <source>
        <strain evidence="4">W97</strain>
    </source>
</reference>
<evidence type="ECO:0000256" key="2">
    <source>
        <dbReference type="SAM" id="MobiDB-lite"/>
    </source>
</evidence>
<evidence type="ECO:0000259" key="3">
    <source>
        <dbReference type="Pfam" id="PF24883"/>
    </source>
</evidence>
<dbReference type="AlphaFoldDB" id="A0A1S8A569"/>
<feature type="domain" description="Nephrocystin 3-like N-terminal" evidence="3">
    <location>
        <begin position="9"/>
        <end position="138"/>
    </location>
</feature>
<keyword evidence="1" id="KW-0677">Repeat</keyword>
<dbReference type="OrthoDB" id="7464126at2759"/>
<feature type="region of interest" description="Disordered" evidence="2">
    <location>
        <begin position="736"/>
        <end position="755"/>
    </location>
</feature>
<dbReference type="EMBL" id="DF977447">
    <property type="protein sequence ID" value="GAW25132.1"/>
    <property type="molecule type" value="Genomic_DNA"/>
</dbReference>
<gene>
    <name evidence="4" type="ORF">SAMD00023353_0200430</name>
</gene>
<dbReference type="Pfam" id="PF24883">
    <property type="entry name" value="NPHP3_N"/>
    <property type="match status" value="1"/>
</dbReference>
<evidence type="ECO:0000313" key="4">
    <source>
        <dbReference type="EMBL" id="GAW25132.1"/>
    </source>
</evidence>
<protein>
    <recommendedName>
        <fullName evidence="3">Nephrocystin 3-like N-terminal domain-containing protein</fullName>
    </recommendedName>
</protein>
<dbReference type="Proteomes" id="UP000054516">
    <property type="component" value="Unassembled WGS sequence"/>
</dbReference>